<proteinExistence type="predicted"/>
<dbReference type="EMBL" id="JALJOS010000011">
    <property type="protein sequence ID" value="KAK9833065.1"/>
    <property type="molecule type" value="Genomic_DNA"/>
</dbReference>
<protein>
    <recommendedName>
        <fullName evidence="4">Protein kinase domain-containing protein</fullName>
    </recommendedName>
</protein>
<comment type="caution">
    <text evidence="2">The sequence shown here is derived from an EMBL/GenBank/DDBJ whole genome shotgun (WGS) entry which is preliminary data.</text>
</comment>
<evidence type="ECO:0000313" key="3">
    <source>
        <dbReference type="Proteomes" id="UP001438707"/>
    </source>
</evidence>
<name>A0AAW1RHB9_9CHLO</name>
<keyword evidence="1" id="KW-0067">ATP-binding</keyword>
<keyword evidence="3" id="KW-1185">Reference proteome</keyword>
<feature type="binding site" evidence="1">
    <location>
        <position position="78"/>
    </location>
    <ligand>
        <name>ATP</name>
        <dbReference type="ChEBI" id="CHEBI:30616"/>
    </ligand>
</feature>
<dbReference type="Proteomes" id="UP001438707">
    <property type="component" value="Unassembled WGS sequence"/>
</dbReference>
<dbReference type="GO" id="GO:0005524">
    <property type="term" value="F:ATP binding"/>
    <property type="evidence" value="ECO:0007669"/>
    <property type="project" value="UniProtKB-UniRule"/>
</dbReference>
<evidence type="ECO:0008006" key="4">
    <source>
        <dbReference type="Google" id="ProtNLM"/>
    </source>
</evidence>
<organism evidence="2 3">
    <name type="scientific">Apatococcus lobatus</name>
    <dbReference type="NCBI Taxonomy" id="904363"/>
    <lineage>
        <taxon>Eukaryota</taxon>
        <taxon>Viridiplantae</taxon>
        <taxon>Chlorophyta</taxon>
        <taxon>core chlorophytes</taxon>
        <taxon>Trebouxiophyceae</taxon>
        <taxon>Chlorellales</taxon>
        <taxon>Chlorellaceae</taxon>
        <taxon>Apatococcus</taxon>
    </lineage>
</organism>
<reference evidence="2 3" key="1">
    <citation type="journal article" date="2024" name="Nat. Commun.">
        <title>Phylogenomics reveals the evolutionary origins of lichenization in chlorophyte algae.</title>
        <authorList>
            <person name="Puginier C."/>
            <person name="Libourel C."/>
            <person name="Otte J."/>
            <person name="Skaloud P."/>
            <person name="Haon M."/>
            <person name="Grisel S."/>
            <person name="Petersen M."/>
            <person name="Berrin J.G."/>
            <person name="Delaux P.M."/>
            <person name="Dal Grande F."/>
            <person name="Keller J."/>
        </authorList>
    </citation>
    <scope>NUCLEOTIDE SEQUENCE [LARGE SCALE GENOMIC DNA]</scope>
    <source>
        <strain evidence="2 3">SAG 2145</strain>
    </source>
</reference>
<accession>A0AAW1RHB9</accession>
<dbReference type="SUPFAM" id="SSF56112">
    <property type="entry name" value="Protein kinase-like (PK-like)"/>
    <property type="match status" value="1"/>
</dbReference>
<dbReference type="AlphaFoldDB" id="A0AAW1RHB9"/>
<sequence>MRKPTSAQAALTQGALRRSTVRMVITRMRQAEHEIVCLAERLLHECIVGDPRAYLIGKGGFADVYRVQLTDGREVAMKEFRSNVMIKDGSAMVVDLGLAAPILITDTSPNGRADKVLGRTNNYAAPERFVQMPGADGKRDSIGVKADVYSFALLMSFMWTGKVSQPEAF</sequence>
<gene>
    <name evidence="2" type="ORF">WJX74_006250</name>
</gene>
<keyword evidence="1" id="KW-0547">Nucleotide-binding</keyword>
<dbReference type="Gene3D" id="1.10.510.10">
    <property type="entry name" value="Transferase(Phosphotransferase) domain 1"/>
    <property type="match status" value="1"/>
</dbReference>
<dbReference type="InterPro" id="IPR011009">
    <property type="entry name" value="Kinase-like_dom_sf"/>
</dbReference>
<dbReference type="InterPro" id="IPR017441">
    <property type="entry name" value="Protein_kinase_ATP_BS"/>
</dbReference>
<dbReference type="PROSITE" id="PS00107">
    <property type="entry name" value="PROTEIN_KINASE_ATP"/>
    <property type="match status" value="1"/>
</dbReference>
<evidence type="ECO:0000256" key="1">
    <source>
        <dbReference type="PROSITE-ProRule" id="PRU10141"/>
    </source>
</evidence>
<evidence type="ECO:0000313" key="2">
    <source>
        <dbReference type="EMBL" id="KAK9833065.1"/>
    </source>
</evidence>